<dbReference type="Proteomes" id="UP001162992">
    <property type="component" value="Chromosome 8"/>
</dbReference>
<protein>
    <submittedName>
        <fullName evidence="1">Uncharacterized protein</fullName>
    </submittedName>
</protein>
<dbReference type="EMBL" id="CM055099">
    <property type="protein sequence ID" value="KAJ7547743.1"/>
    <property type="molecule type" value="Genomic_DNA"/>
</dbReference>
<organism evidence="1 2">
    <name type="scientific">Diphasiastrum complanatum</name>
    <name type="common">Issler's clubmoss</name>
    <name type="synonym">Lycopodium complanatum</name>
    <dbReference type="NCBI Taxonomy" id="34168"/>
    <lineage>
        <taxon>Eukaryota</taxon>
        <taxon>Viridiplantae</taxon>
        <taxon>Streptophyta</taxon>
        <taxon>Embryophyta</taxon>
        <taxon>Tracheophyta</taxon>
        <taxon>Lycopodiopsida</taxon>
        <taxon>Lycopodiales</taxon>
        <taxon>Lycopodiaceae</taxon>
        <taxon>Lycopodioideae</taxon>
        <taxon>Diphasiastrum</taxon>
    </lineage>
</organism>
<reference evidence="2" key="1">
    <citation type="journal article" date="2024" name="Proc. Natl. Acad. Sci. U.S.A.">
        <title>Extraordinary preservation of gene collinearity over three hundred million years revealed in homosporous lycophytes.</title>
        <authorList>
            <person name="Li C."/>
            <person name="Wickell D."/>
            <person name="Kuo L.Y."/>
            <person name="Chen X."/>
            <person name="Nie B."/>
            <person name="Liao X."/>
            <person name="Peng D."/>
            <person name="Ji J."/>
            <person name="Jenkins J."/>
            <person name="Williams M."/>
            <person name="Shu S."/>
            <person name="Plott C."/>
            <person name="Barry K."/>
            <person name="Rajasekar S."/>
            <person name="Grimwood J."/>
            <person name="Han X."/>
            <person name="Sun S."/>
            <person name="Hou Z."/>
            <person name="He W."/>
            <person name="Dai G."/>
            <person name="Sun C."/>
            <person name="Schmutz J."/>
            <person name="Leebens-Mack J.H."/>
            <person name="Li F.W."/>
            <person name="Wang L."/>
        </authorList>
    </citation>
    <scope>NUCLEOTIDE SEQUENCE [LARGE SCALE GENOMIC DNA]</scope>
    <source>
        <strain evidence="2">cv. PW_Plant_1</strain>
    </source>
</reference>
<accession>A0ACC2D0M2</accession>
<name>A0ACC2D0M2_DIPCM</name>
<evidence type="ECO:0000313" key="1">
    <source>
        <dbReference type="EMBL" id="KAJ7547743.1"/>
    </source>
</evidence>
<comment type="caution">
    <text evidence="1">The sequence shown here is derived from an EMBL/GenBank/DDBJ whole genome shotgun (WGS) entry which is preliminary data.</text>
</comment>
<sequence>MHPRNYAAIDCGISGDITMNATLSLRYSGGKPVGSPKIKLRIIHHPGIARQTSVAVSCSEGCRLKPLLGAVTGNGSVVKSNGLGIPGLGRRCVRNDEVVTCSRQDSSAAETVEVGQNQLQFTHKVSVDIAAPVELVWCIWTDLQNAPSWMRWIDRVELVEDGTSDASNSTGLNSLSRWFCSTSGFEVSWIARIDNIEVTPPRRILRWVTISGLQSVGEVSFTENSIGTSVELKIDYAFPHSLGQLMTSDTLKSLIQATLQSDLERFHQYTLTAAGTVQPATN</sequence>
<proteinExistence type="predicted"/>
<gene>
    <name evidence="1" type="ORF">O6H91_08G101900</name>
</gene>
<keyword evidence="2" id="KW-1185">Reference proteome</keyword>
<evidence type="ECO:0000313" key="2">
    <source>
        <dbReference type="Proteomes" id="UP001162992"/>
    </source>
</evidence>